<accession>A0A090VI25</accession>
<protein>
    <recommendedName>
        <fullName evidence="3">DUF541 domain-containing protein</fullName>
    </recommendedName>
</protein>
<dbReference type="AlphaFoldDB" id="A0A090VI25"/>
<sequence>MKKLIYLVALFCTIPLISQEQINTISVIGETEKTIIDQNYTVIIALQQIMVYDGQVEVEATSLEDVTRNYIKKLDEAGIDFSRFRRNTYYELAMSYGQNRETAYYYLKTTNKDEARKIINLKASGVSVASSEVEPKKLTDKELAALSTKAIENAREKAELIAKKLNKTIGEIVSISDQNTNTQYIQSYGTTSLQPHSVTVAFELK</sequence>
<dbReference type="Pfam" id="PF04402">
    <property type="entry name" value="SIMPL"/>
    <property type="match status" value="1"/>
</dbReference>
<dbReference type="Gene3D" id="3.30.110.170">
    <property type="entry name" value="Protein of unknown function (DUF541), domain 1"/>
    <property type="match status" value="1"/>
</dbReference>
<name>A0A090VI25_9FLAO</name>
<evidence type="ECO:0008006" key="3">
    <source>
        <dbReference type="Google" id="ProtNLM"/>
    </source>
</evidence>
<dbReference type="Proteomes" id="UP000029644">
    <property type="component" value="Unassembled WGS sequence"/>
</dbReference>
<dbReference type="InterPro" id="IPR007497">
    <property type="entry name" value="SIMPL/DUF541"/>
</dbReference>
<comment type="caution">
    <text evidence="1">The sequence shown here is derived from an EMBL/GenBank/DDBJ whole genome shotgun (WGS) entry which is preliminary data.</text>
</comment>
<dbReference type="OrthoDB" id="1160428at2"/>
<evidence type="ECO:0000313" key="1">
    <source>
        <dbReference type="EMBL" id="GAL64415.1"/>
    </source>
</evidence>
<organism evidence="1 2">
    <name type="scientific">Algibacter lectus</name>
    <dbReference type="NCBI Taxonomy" id="221126"/>
    <lineage>
        <taxon>Bacteria</taxon>
        <taxon>Pseudomonadati</taxon>
        <taxon>Bacteroidota</taxon>
        <taxon>Flavobacteriia</taxon>
        <taxon>Flavobacteriales</taxon>
        <taxon>Flavobacteriaceae</taxon>
        <taxon>Algibacter</taxon>
    </lineage>
</organism>
<reference evidence="1 2" key="1">
    <citation type="journal article" date="2014" name="Genome Announc.">
        <title>Draft Genome Sequences of Marine Flavobacterium Algibacter lectus Strains SS8 and NR4.</title>
        <authorList>
            <person name="Takatani N."/>
            <person name="Nakanishi M."/>
            <person name="Meirelles P."/>
            <person name="Mino S."/>
            <person name="Suda W."/>
            <person name="Oshima K."/>
            <person name="Hattori M."/>
            <person name="Ohkuma M."/>
            <person name="Hosokawa M."/>
            <person name="Miyashita K."/>
            <person name="Thompson F.L."/>
            <person name="Niwa A."/>
            <person name="Sawabe T."/>
            <person name="Sawabe T."/>
        </authorList>
    </citation>
    <scope>NUCLEOTIDE SEQUENCE [LARGE SCALE GENOMIC DNA]</scope>
    <source>
        <strain evidence="1 2">JCM 19300</strain>
    </source>
</reference>
<dbReference type="RefSeq" id="WP_042506229.1">
    <property type="nucleotide sequence ID" value="NZ_BBNQ01000018.1"/>
</dbReference>
<evidence type="ECO:0000313" key="2">
    <source>
        <dbReference type="Proteomes" id="UP000029644"/>
    </source>
</evidence>
<gene>
    <name evidence="1" type="ORF">JCM19300_552</name>
</gene>
<dbReference type="EMBL" id="BBNQ01000018">
    <property type="protein sequence ID" value="GAL64415.1"/>
    <property type="molecule type" value="Genomic_DNA"/>
</dbReference>
<proteinExistence type="predicted"/>